<gene>
    <name evidence="2" type="ORF">BO86DRAFT_118905</name>
</gene>
<evidence type="ECO:0000313" key="2">
    <source>
        <dbReference type="EMBL" id="RAH80973.1"/>
    </source>
</evidence>
<evidence type="ECO:0000313" key="3">
    <source>
        <dbReference type="Proteomes" id="UP000249497"/>
    </source>
</evidence>
<evidence type="ECO:0000256" key="1">
    <source>
        <dbReference type="SAM" id="MobiDB-lite"/>
    </source>
</evidence>
<protein>
    <submittedName>
        <fullName evidence="2">Uncharacterized protein</fullName>
    </submittedName>
</protein>
<reference evidence="2 3" key="1">
    <citation type="submission" date="2018-02" db="EMBL/GenBank/DDBJ databases">
        <title>The genomes of Aspergillus section Nigri reveals drivers in fungal speciation.</title>
        <authorList>
            <consortium name="DOE Joint Genome Institute"/>
            <person name="Vesth T.C."/>
            <person name="Nybo J."/>
            <person name="Theobald S."/>
            <person name="Brandl J."/>
            <person name="Frisvad J.C."/>
            <person name="Nielsen K.F."/>
            <person name="Lyhne E.K."/>
            <person name="Kogle M.E."/>
            <person name="Kuo A."/>
            <person name="Riley R."/>
            <person name="Clum A."/>
            <person name="Nolan M."/>
            <person name="Lipzen A."/>
            <person name="Salamov A."/>
            <person name="Henrissat B."/>
            <person name="Wiebenga A."/>
            <person name="De vries R.P."/>
            <person name="Grigoriev I.V."/>
            <person name="Mortensen U.H."/>
            <person name="Andersen M.R."/>
            <person name="Baker S.E."/>
        </authorList>
    </citation>
    <scope>NUCLEOTIDE SEQUENCE [LARGE SCALE GENOMIC DNA]</scope>
    <source>
        <strain evidence="2 3">CBS 114.51</strain>
    </source>
</reference>
<dbReference type="Proteomes" id="UP000249497">
    <property type="component" value="Unassembled WGS sequence"/>
</dbReference>
<organism evidence="2 3">
    <name type="scientific">Aspergillus japonicus CBS 114.51</name>
    <dbReference type="NCBI Taxonomy" id="1448312"/>
    <lineage>
        <taxon>Eukaryota</taxon>
        <taxon>Fungi</taxon>
        <taxon>Dikarya</taxon>
        <taxon>Ascomycota</taxon>
        <taxon>Pezizomycotina</taxon>
        <taxon>Eurotiomycetes</taxon>
        <taxon>Eurotiomycetidae</taxon>
        <taxon>Eurotiales</taxon>
        <taxon>Aspergillaceae</taxon>
        <taxon>Aspergillus</taxon>
        <taxon>Aspergillus subgen. Circumdati</taxon>
    </lineage>
</organism>
<dbReference type="EMBL" id="KZ824799">
    <property type="protein sequence ID" value="RAH80973.1"/>
    <property type="molecule type" value="Genomic_DNA"/>
</dbReference>
<dbReference type="AlphaFoldDB" id="A0A8T8WYP2"/>
<accession>A0A8T8WYP2</accession>
<feature type="region of interest" description="Disordered" evidence="1">
    <location>
        <begin position="44"/>
        <end position="73"/>
    </location>
</feature>
<dbReference type="RefSeq" id="XP_025526867.1">
    <property type="nucleotide sequence ID" value="XM_025665990.1"/>
</dbReference>
<proteinExistence type="predicted"/>
<name>A0A8T8WYP2_ASPJA</name>
<keyword evidence="3" id="KW-1185">Reference proteome</keyword>
<sequence length="191" mass="22057">MTATLPVPQFLSIPPLFTLHSTSSLLLSSPIAWTALKMRRLRERDENTYSSNPSRALPSMDCNEPCRPSNQSRRSVTRSHFPVCRTDTRLAWYFCFLIDSSRDCSFDSIKPVGKQKVKPMHGPGCIVRPHILFPNLGPSCMRSDNRSIYDVQKYSTPYRLHSSVIHICTRWMQHCKPEHHILNLPYWLLLS</sequence>
<dbReference type="GeneID" id="37169682"/>